<reference evidence="3" key="1">
    <citation type="journal article" date="2019" name="Int. J. Syst. Evol. Microbiol.">
        <title>The Global Catalogue of Microorganisms (GCM) 10K type strain sequencing project: providing services to taxonomists for standard genome sequencing and annotation.</title>
        <authorList>
            <consortium name="The Broad Institute Genomics Platform"/>
            <consortium name="The Broad Institute Genome Sequencing Center for Infectious Disease"/>
            <person name="Wu L."/>
            <person name="Ma J."/>
        </authorList>
    </citation>
    <scope>NUCLEOTIDE SEQUENCE [LARGE SCALE GENOMIC DNA]</scope>
    <source>
        <strain evidence="3">JCM 16013</strain>
    </source>
</reference>
<evidence type="ECO:0000313" key="3">
    <source>
        <dbReference type="Proteomes" id="UP001499854"/>
    </source>
</evidence>
<feature type="transmembrane region" description="Helical" evidence="1">
    <location>
        <begin position="59"/>
        <end position="76"/>
    </location>
</feature>
<dbReference type="InterPro" id="IPR007165">
    <property type="entry name" value="Phage_holin_4_2"/>
</dbReference>
<feature type="transmembrane region" description="Helical" evidence="1">
    <location>
        <begin position="82"/>
        <end position="106"/>
    </location>
</feature>
<evidence type="ECO:0000313" key="2">
    <source>
        <dbReference type="EMBL" id="GAA1975818.1"/>
    </source>
</evidence>
<keyword evidence="3" id="KW-1185">Reference proteome</keyword>
<feature type="transmembrane region" description="Helical" evidence="1">
    <location>
        <begin position="26"/>
        <end position="47"/>
    </location>
</feature>
<keyword evidence="1" id="KW-1133">Transmembrane helix</keyword>
<comment type="caution">
    <text evidence="2">The sequence shown here is derived from an EMBL/GenBank/DDBJ whole genome shotgun (WGS) entry which is preliminary data.</text>
</comment>
<dbReference type="Pfam" id="PF04020">
    <property type="entry name" value="Phage_holin_4_2"/>
    <property type="match status" value="1"/>
</dbReference>
<dbReference type="EMBL" id="BAAAQM010000021">
    <property type="protein sequence ID" value="GAA1975818.1"/>
    <property type="molecule type" value="Genomic_DNA"/>
</dbReference>
<accession>A0ABP5D9N4</accession>
<keyword evidence="1" id="KW-0812">Transmembrane</keyword>
<keyword evidence="1" id="KW-0472">Membrane</keyword>
<dbReference type="PANTHER" id="PTHR37309">
    <property type="entry name" value="SLR0284 PROTEIN"/>
    <property type="match status" value="1"/>
</dbReference>
<protein>
    <submittedName>
        <fullName evidence="2">Phage holin family protein</fullName>
    </submittedName>
</protein>
<organism evidence="2 3">
    <name type="scientific">Catenulispora subtropica</name>
    <dbReference type="NCBI Taxonomy" id="450798"/>
    <lineage>
        <taxon>Bacteria</taxon>
        <taxon>Bacillati</taxon>
        <taxon>Actinomycetota</taxon>
        <taxon>Actinomycetes</taxon>
        <taxon>Catenulisporales</taxon>
        <taxon>Catenulisporaceae</taxon>
        <taxon>Catenulispora</taxon>
    </lineage>
</organism>
<dbReference type="PANTHER" id="PTHR37309:SF1">
    <property type="entry name" value="SLR0284 PROTEIN"/>
    <property type="match status" value="1"/>
</dbReference>
<proteinExistence type="predicted"/>
<sequence>MRPRQPLDAPREACEHAAVKKLLLKIGINGVALWVTTLVVSGVTIQVDPGAPDATKQKVLTVLVVAVIFAAVNTLVKPLVQIATFGIFLLTLGLITFVVNALMLGLTSKICEHYHVRFHVDGFTSALLGALVISVVSIALHAMLPDDVKR</sequence>
<evidence type="ECO:0000256" key="1">
    <source>
        <dbReference type="SAM" id="Phobius"/>
    </source>
</evidence>
<feature type="transmembrane region" description="Helical" evidence="1">
    <location>
        <begin position="118"/>
        <end position="144"/>
    </location>
</feature>
<name>A0ABP5D9N4_9ACTN</name>
<gene>
    <name evidence="2" type="ORF">GCM10009838_40050</name>
</gene>
<dbReference type="Proteomes" id="UP001499854">
    <property type="component" value="Unassembled WGS sequence"/>
</dbReference>